<name>A0ABW5XBV0_9MICO</name>
<reference evidence="2" key="1">
    <citation type="journal article" date="2019" name="Int. J. Syst. Evol. Microbiol.">
        <title>The Global Catalogue of Microorganisms (GCM) 10K type strain sequencing project: providing services to taxonomists for standard genome sequencing and annotation.</title>
        <authorList>
            <consortium name="The Broad Institute Genomics Platform"/>
            <consortium name="The Broad Institute Genome Sequencing Center for Infectious Disease"/>
            <person name="Wu L."/>
            <person name="Ma J."/>
        </authorList>
    </citation>
    <scope>NUCLEOTIDE SEQUENCE [LARGE SCALE GENOMIC DNA]</scope>
    <source>
        <strain evidence="2">KCTC 33576</strain>
    </source>
</reference>
<keyword evidence="2" id="KW-1185">Reference proteome</keyword>
<gene>
    <name evidence="1" type="ORF">ACFSYH_02070</name>
</gene>
<comment type="caution">
    <text evidence="1">The sequence shown here is derived from an EMBL/GenBank/DDBJ whole genome shotgun (WGS) entry which is preliminary data.</text>
</comment>
<organism evidence="1 2">
    <name type="scientific">Populibacterium corticicola</name>
    <dbReference type="NCBI Taxonomy" id="1812826"/>
    <lineage>
        <taxon>Bacteria</taxon>
        <taxon>Bacillati</taxon>
        <taxon>Actinomycetota</taxon>
        <taxon>Actinomycetes</taxon>
        <taxon>Micrococcales</taxon>
        <taxon>Jonesiaceae</taxon>
        <taxon>Populibacterium</taxon>
    </lineage>
</organism>
<proteinExistence type="predicted"/>
<dbReference type="Proteomes" id="UP001597391">
    <property type="component" value="Unassembled WGS sequence"/>
</dbReference>
<protein>
    <submittedName>
        <fullName evidence="1">Uncharacterized protein</fullName>
    </submittedName>
</protein>
<dbReference type="EMBL" id="JBHUOP010000001">
    <property type="protein sequence ID" value="MFD2839358.1"/>
    <property type="molecule type" value="Genomic_DNA"/>
</dbReference>
<sequence length="109" mass="11832">MTTPTHPKSPVDELIDELDLLAVAISVGVLSTTRPEPAGRHRGDRVPTVHNTLILITRLHGHDCHLPAVYNETVGSYQILVDRANSIDGCHWVGPDEIQAFTPAQVVPA</sequence>
<accession>A0ABW5XBV0</accession>
<dbReference type="RefSeq" id="WP_377464815.1">
    <property type="nucleotide sequence ID" value="NZ_JBHUOP010000001.1"/>
</dbReference>
<evidence type="ECO:0000313" key="1">
    <source>
        <dbReference type="EMBL" id="MFD2839358.1"/>
    </source>
</evidence>
<evidence type="ECO:0000313" key="2">
    <source>
        <dbReference type="Proteomes" id="UP001597391"/>
    </source>
</evidence>